<dbReference type="Ensembl" id="ENSPLAT00000000124.1">
    <property type="protein sequence ID" value="ENSPLAP00000010089.1"/>
    <property type="gene ID" value="ENSPLAG00000012955.1"/>
</dbReference>
<feature type="chain" id="PRO_5017282547" description="C-type lectin domain-containing protein" evidence="2">
    <location>
        <begin position="19"/>
        <end position="188"/>
    </location>
</feature>
<dbReference type="SMART" id="SM00034">
    <property type="entry name" value="CLECT"/>
    <property type="match status" value="1"/>
</dbReference>
<keyword evidence="1" id="KW-1015">Disulfide bond</keyword>
<evidence type="ECO:0000313" key="4">
    <source>
        <dbReference type="Ensembl" id="ENSPLAP00000010089.1"/>
    </source>
</evidence>
<dbReference type="InterPro" id="IPR001304">
    <property type="entry name" value="C-type_lectin-like"/>
</dbReference>
<dbReference type="PROSITE" id="PS00615">
    <property type="entry name" value="C_TYPE_LECTIN_1"/>
    <property type="match status" value="1"/>
</dbReference>
<dbReference type="GeneTree" id="ENSGT01050000244842"/>
<accession>A0A3B3UBQ8</accession>
<dbReference type="InterPro" id="IPR016186">
    <property type="entry name" value="C-type_lectin-like/link_sf"/>
</dbReference>
<feature type="signal peptide" evidence="2">
    <location>
        <begin position="1"/>
        <end position="18"/>
    </location>
</feature>
<feature type="domain" description="C-type lectin" evidence="3">
    <location>
        <begin position="42"/>
        <end position="160"/>
    </location>
</feature>
<sequence length="188" mass="21613">MCFSFLFLFSHCTSFILSAESFFFPFILPSELRCSGPDWYEFGDFCYKPFGDKKTWHSARSVCRSLGAELVSIHSMKEQSWVESYLYMATSDVWTGLNDLAVAGMFMWSNEHIVTFTYWAPGEPNNHDGFTEDCVEIFIFLQTGRWNDVSCTKLNTYVCKMPKAHYPLPSVKPTMYGCPQVEPSFPVV</sequence>
<reference evidence="4" key="1">
    <citation type="submission" date="2025-08" db="UniProtKB">
        <authorList>
            <consortium name="Ensembl"/>
        </authorList>
    </citation>
    <scope>IDENTIFICATION</scope>
</reference>
<dbReference type="InterPro" id="IPR050111">
    <property type="entry name" value="C-type_lectin/snaclec_domain"/>
</dbReference>
<keyword evidence="2" id="KW-0732">Signal</keyword>
<name>A0A3B3UBQ8_9TELE</name>
<organism evidence="4 5">
    <name type="scientific">Poecilia latipinna</name>
    <name type="common">sailfin molly</name>
    <dbReference type="NCBI Taxonomy" id="48699"/>
    <lineage>
        <taxon>Eukaryota</taxon>
        <taxon>Metazoa</taxon>
        <taxon>Chordata</taxon>
        <taxon>Craniata</taxon>
        <taxon>Vertebrata</taxon>
        <taxon>Euteleostomi</taxon>
        <taxon>Actinopterygii</taxon>
        <taxon>Neopterygii</taxon>
        <taxon>Teleostei</taxon>
        <taxon>Neoteleostei</taxon>
        <taxon>Acanthomorphata</taxon>
        <taxon>Ovalentaria</taxon>
        <taxon>Atherinomorphae</taxon>
        <taxon>Cyprinodontiformes</taxon>
        <taxon>Poeciliidae</taxon>
        <taxon>Poeciliinae</taxon>
        <taxon>Poecilia</taxon>
    </lineage>
</organism>
<dbReference type="SUPFAM" id="SSF56436">
    <property type="entry name" value="C-type lectin-like"/>
    <property type="match status" value="1"/>
</dbReference>
<evidence type="ECO:0000313" key="5">
    <source>
        <dbReference type="Proteomes" id="UP000261500"/>
    </source>
</evidence>
<dbReference type="InterPro" id="IPR016187">
    <property type="entry name" value="CTDL_fold"/>
</dbReference>
<evidence type="ECO:0000256" key="1">
    <source>
        <dbReference type="ARBA" id="ARBA00023157"/>
    </source>
</evidence>
<dbReference type="PANTHER" id="PTHR22803">
    <property type="entry name" value="MANNOSE, PHOSPHOLIPASE, LECTIN RECEPTOR RELATED"/>
    <property type="match status" value="1"/>
</dbReference>
<keyword evidence="5" id="KW-1185">Reference proteome</keyword>
<reference evidence="4" key="2">
    <citation type="submission" date="2025-09" db="UniProtKB">
        <authorList>
            <consortium name="Ensembl"/>
        </authorList>
    </citation>
    <scope>IDENTIFICATION</scope>
</reference>
<dbReference type="Pfam" id="PF00059">
    <property type="entry name" value="Lectin_C"/>
    <property type="match status" value="1"/>
</dbReference>
<dbReference type="InterPro" id="IPR018378">
    <property type="entry name" value="C-type_lectin_CS"/>
</dbReference>
<dbReference type="Proteomes" id="UP000261500">
    <property type="component" value="Unplaced"/>
</dbReference>
<evidence type="ECO:0000259" key="3">
    <source>
        <dbReference type="PROSITE" id="PS50041"/>
    </source>
</evidence>
<evidence type="ECO:0000256" key="2">
    <source>
        <dbReference type="SAM" id="SignalP"/>
    </source>
</evidence>
<dbReference type="PROSITE" id="PS50041">
    <property type="entry name" value="C_TYPE_LECTIN_2"/>
    <property type="match status" value="1"/>
</dbReference>
<protein>
    <recommendedName>
        <fullName evidence="3">C-type lectin domain-containing protein</fullName>
    </recommendedName>
</protein>
<dbReference type="STRING" id="48699.ENSPLAP00000010089"/>
<dbReference type="AlphaFoldDB" id="A0A3B3UBQ8"/>
<dbReference type="CDD" id="cd00037">
    <property type="entry name" value="CLECT"/>
    <property type="match status" value="1"/>
</dbReference>
<proteinExistence type="predicted"/>
<dbReference type="Gene3D" id="3.10.100.10">
    <property type="entry name" value="Mannose-Binding Protein A, subunit A"/>
    <property type="match status" value="1"/>
</dbReference>